<dbReference type="Pfam" id="PF17482">
    <property type="entry name" value="Phage_sheath_1C"/>
    <property type="match status" value="1"/>
</dbReference>
<dbReference type="AlphaFoldDB" id="A0A845RN83"/>
<feature type="domain" description="Tail sheath protein C-terminal" evidence="3">
    <location>
        <begin position="231"/>
        <end position="350"/>
    </location>
</feature>
<feature type="domain" description="Tail sheath protein subtilisin-like" evidence="2">
    <location>
        <begin position="80"/>
        <end position="224"/>
    </location>
</feature>
<organism evidence="4 5">
    <name type="scientific">Anaerotruncus colihominis</name>
    <dbReference type="NCBI Taxonomy" id="169435"/>
    <lineage>
        <taxon>Bacteria</taxon>
        <taxon>Bacillati</taxon>
        <taxon>Bacillota</taxon>
        <taxon>Clostridia</taxon>
        <taxon>Eubacteriales</taxon>
        <taxon>Oscillospiraceae</taxon>
        <taxon>Anaerotruncus</taxon>
    </lineage>
</organism>
<name>A0A845RN83_9FIRM</name>
<accession>A0A845RN83</accession>
<dbReference type="Gene3D" id="3.40.50.11790">
    <property type="match status" value="1"/>
</dbReference>
<sequence>MGLPEINIIFKTKGLTAIQRSERGIVAVILKDDTEGGKSLGVYNSILDVDFSAFTQRNYEYLKLLYEGGPSKVIILKVAADTEDLAPSLKKLASLKWNYLTVPGLTDDEKTVLSAWIKQAREKDHKTFKAVLPNCAADHEGVINFTTDEINSSLSETPFTATEYCARIAGVLAGLSLSRSSTYYVLSDVISASIPDDPNERIDKGELILTFDSEQYKIGRGVNSLVTFTTEKGEEFSKIKIVEGIDLYQDDIRSTFEESYIGKVINDYDNKQAFVAALRAYQKALEGDVLDRSFDNTAEIDLEQQRAYIESKGIDTSDMDDMAIAQYNTGSKVFIASHVKFVDAMEDLNLVCNM</sequence>
<dbReference type="OrthoDB" id="89060at2"/>
<proteinExistence type="inferred from homology"/>
<dbReference type="Gene3D" id="3.30.1370.220">
    <property type="match status" value="1"/>
</dbReference>
<comment type="caution">
    <text evidence="4">The sequence shown here is derived from an EMBL/GenBank/DDBJ whole genome shotgun (WGS) entry which is preliminary data.</text>
</comment>
<evidence type="ECO:0000313" key="4">
    <source>
        <dbReference type="EMBL" id="NBI80348.1"/>
    </source>
</evidence>
<protein>
    <submittedName>
        <fullName evidence="4">Phage tail sheath protein</fullName>
    </submittedName>
</protein>
<comment type="similarity">
    <text evidence="1">Belongs to the myoviridae tail sheath protein family.</text>
</comment>
<dbReference type="RefSeq" id="WP_160211029.1">
    <property type="nucleotide sequence ID" value="NZ_QXWZ01000046.1"/>
</dbReference>
<dbReference type="InterPro" id="IPR035089">
    <property type="entry name" value="Phage_sheath_subtilisin"/>
</dbReference>
<evidence type="ECO:0000256" key="1">
    <source>
        <dbReference type="ARBA" id="ARBA00008005"/>
    </source>
</evidence>
<reference evidence="4 5" key="1">
    <citation type="submission" date="2018-08" db="EMBL/GenBank/DDBJ databases">
        <title>Murine metabolic-syndrome-specific gut microbial biobank.</title>
        <authorList>
            <person name="Liu C."/>
        </authorList>
    </citation>
    <scope>NUCLEOTIDE SEQUENCE [LARGE SCALE GENOMIC DNA]</scope>
    <source>
        <strain evidence="4 5">X69</strain>
    </source>
</reference>
<dbReference type="EMBL" id="QXWZ01000046">
    <property type="protein sequence ID" value="NBI80348.1"/>
    <property type="molecule type" value="Genomic_DNA"/>
</dbReference>
<evidence type="ECO:0000259" key="3">
    <source>
        <dbReference type="Pfam" id="PF17482"/>
    </source>
</evidence>
<dbReference type="Pfam" id="PF04984">
    <property type="entry name" value="Phage_sheath_1"/>
    <property type="match status" value="1"/>
</dbReference>
<evidence type="ECO:0000313" key="5">
    <source>
        <dbReference type="Proteomes" id="UP000446348"/>
    </source>
</evidence>
<dbReference type="InterPro" id="IPR020287">
    <property type="entry name" value="Tail_sheath_C"/>
</dbReference>
<dbReference type="Proteomes" id="UP000446348">
    <property type="component" value="Unassembled WGS sequence"/>
</dbReference>
<evidence type="ECO:0000259" key="2">
    <source>
        <dbReference type="Pfam" id="PF04984"/>
    </source>
</evidence>
<gene>
    <name evidence="4" type="ORF">D3Z39_16080</name>
</gene>